<organism evidence="1 2">
    <name type="scientific">Segatella copri</name>
    <dbReference type="NCBI Taxonomy" id="165179"/>
    <lineage>
        <taxon>Bacteria</taxon>
        <taxon>Pseudomonadati</taxon>
        <taxon>Bacteroidota</taxon>
        <taxon>Bacteroidia</taxon>
        <taxon>Bacteroidales</taxon>
        <taxon>Prevotellaceae</taxon>
        <taxon>Segatella</taxon>
    </lineage>
</organism>
<sequence length="305" mass="35366">MSIKHKIIGKINGVIRRTRWFNEEMFPDCRKFWEYNKFNTDVINLGSTSGCHAFDYEGLPICGGNFALRHNPLSGDLAILKNYFGYLNSTNSHVIITLCAFSSLAGSYDFMEDRFYTLIYPSTIPYFSYRRQQQIKQCAARPIRLFPLWSVMSEIKSLLVKGKQSEKTEEEMIQDADRWIHAWKHEFALNDFSQPLSLLNLDGLKDASSILNEMLSFCKERNIKPVLVLPPMYHTLASKFDKNARKVLLDDLLETLDDKSVKFLNYMDDSRFSHDITLFQDSFLLNKKGAKKFTKIVLHDIGLIQ</sequence>
<dbReference type="EMBL" id="JAHOEP010000026">
    <property type="protein sequence ID" value="MBV3408743.1"/>
    <property type="molecule type" value="Genomic_DNA"/>
</dbReference>
<gene>
    <name evidence="1" type="ORF">KSW80_10080</name>
</gene>
<accession>A0AAW4NDE2</accession>
<proteinExistence type="predicted"/>
<dbReference type="Proteomes" id="UP001196316">
    <property type="component" value="Unassembled WGS sequence"/>
</dbReference>
<evidence type="ECO:0000313" key="1">
    <source>
        <dbReference type="EMBL" id="MBV3408743.1"/>
    </source>
</evidence>
<reference evidence="1" key="1">
    <citation type="submission" date="2021-06" db="EMBL/GenBank/DDBJ databases">
        <title>Collection of gut derived symbiotic bacterial strains cultured from healthy donors.</title>
        <authorList>
            <person name="Lin H."/>
            <person name="Littmann E."/>
            <person name="Pamer E.G."/>
        </authorList>
    </citation>
    <scope>NUCLEOTIDE SEQUENCE</scope>
    <source>
        <strain evidence="1">MSK.21.60</strain>
    </source>
</reference>
<evidence type="ECO:0000313" key="2">
    <source>
        <dbReference type="Proteomes" id="UP001196316"/>
    </source>
</evidence>
<protein>
    <submittedName>
        <fullName evidence="1">Uncharacterized protein</fullName>
    </submittedName>
</protein>
<name>A0AAW4NDE2_9BACT</name>
<dbReference type="AlphaFoldDB" id="A0AAW4NDE2"/>
<comment type="caution">
    <text evidence="1">The sequence shown here is derived from an EMBL/GenBank/DDBJ whole genome shotgun (WGS) entry which is preliminary data.</text>
</comment>
<dbReference type="RefSeq" id="WP_217326752.1">
    <property type="nucleotide sequence ID" value="NZ_JAHOEK010000025.1"/>
</dbReference>